<gene>
    <name evidence="1" type="ORF">SP6_14_03550</name>
</gene>
<dbReference type="RefSeq" id="WP_007403515.1">
    <property type="nucleotide sequence ID" value="NZ_BBJS01000014.1"/>
</dbReference>
<evidence type="ECO:0000313" key="2">
    <source>
        <dbReference type="Proteomes" id="UP000032025"/>
    </source>
</evidence>
<organism evidence="1 2">
    <name type="scientific">Sphingomonas paucimobilis NBRC 13935</name>
    <dbReference type="NCBI Taxonomy" id="1219050"/>
    <lineage>
        <taxon>Bacteria</taxon>
        <taxon>Pseudomonadati</taxon>
        <taxon>Pseudomonadota</taxon>
        <taxon>Alphaproteobacteria</taxon>
        <taxon>Sphingomonadales</taxon>
        <taxon>Sphingomonadaceae</taxon>
        <taxon>Sphingomonas</taxon>
    </lineage>
</organism>
<dbReference type="InterPro" id="IPR010848">
    <property type="entry name" value="DUF1465"/>
</dbReference>
<dbReference type="EMBL" id="BBJS01000014">
    <property type="protein sequence ID" value="GAN13196.1"/>
    <property type="molecule type" value="Genomic_DNA"/>
</dbReference>
<accession>A0A0C9MR17</accession>
<proteinExistence type="predicted"/>
<sequence>MLHSSDHGPFQRKLIDGLYAEVMTLAETARGYFDGIGRQDRDALEPVARIGFSCESLKVTTRLMHVIAWILTQRAVDAGELPWSESRDPVRRLGRSPESDEAAVAALPPRAAALTQASLDLHRRVERLDQMADEPVAEVSPVQMLQARLGGAF</sequence>
<dbReference type="Gene3D" id="1.10.8.930">
    <property type="entry name" value="Protein of unknown function DUF1465"/>
    <property type="match status" value="1"/>
</dbReference>
<dbReference type="InterPro" id="IPR038301">
    <property type="entry name" value="AraC-like_sf"/>
</dbReference>
<dbReference type="Proteomes" id="UP000032025">
    <property type="component" value="Unassembled WGS sequence"/>
</dbReference>
<name>A0A0C9MR17_SPHPI</name>
<keyword evidence="2" id="KW-1185">Reference proteome</keyword>
<evidence type="ECO:0000313" key="1">
    <source>
        <dbReference type="EMBL" id="GAN13196.1"/>
    </source>
</evidence>
<comment type="caution">
    <text evidence="1">The sequence shown here is derived from an EMBL/GenBank/DDBJ whole genome shotgun (WGS) entry which is preliminary data.</text>
</comment>
<dbReference type="GeneID" id="78529044"/>
<protein>
    <submittedName>
        <fullName evidence="1">DNA, contig: SP614</fullName>
    </submittedName>
</protein>
<reference evidence="1 2" key="1">
    <citation type="submission" date="2014-08" db="EMBL/GenBank/DDBJ databases">
        <title>Whole genome shotgun sequence of Sphingomonas paucimobilis NBRC 13935.</title>
        <authorList>
            <person name="Hosoyama A."/>
            <person name="Hashimoto M."/>
            <person name="Hosoyama Y."/>
            <person name="Noguchi M."/>
            <person name="Uohara A."/>
            <person name="Ohji S."/>
            <person name="Katano-Makiyama Y."/>
            <person name="Ichikawa N."/>
            <person name="Kimura A."/>
            <person name="Yamazoe A."/>
            <person name="Fujita N."/>
        </authorList>
    </citation>
    <scope>NUCLEOTIDE SEQUENCE [LARGE SCALE GENOMIC DNA]</scope>
    <source>
        <strain evidence="1 2">NBRC 13935</strain>
    </source>
</reference>
<dbReference type="AlphaFoldDB" id="A0A0C9MR17"/>
<dbReference type="Pfam" id="PF07323">
    <property type="entry name" value="DUF1465"/>
    <property type="match status" value="1"/>
</dbReference>